<evidence type="ECO:0000256" key="6">
    <source>
        <dbReference type="ARBA" id="ARBA00023136"/>
    </source>
</evidence>
<keyword evidence="6" id="KW-0472">Membrane</keyword>
<evidence type="ECO:0000256" key="3">
    <source>
        <dbReference type="ARBA" id="ARBA00022475"/>
    </source>
</evidence>
<organism evidence="10 11">
    <name type="scientific">Neorhizobium galegae bv. orientalis str. HAMBI 540</name>
    <dbReference type="NCBI Taxonomy" id="1028800"/>
    <lineage>
        <taxon>Bacteria</taxon>
        <taxon>Pseudomonadati</taxon>
        <taxon>Pseudomonadota</taxon>
        <taxon>Alphaproteobacteria</taxon>
        <taxon>Hyphomicrobiales</taxon>
        <taxon>Rhizobiaceae</taxon>
        <taxon>Rhizobium/Agrobacterium group</taxon>
        <taxon>Neorhizobium</taxon>
    </lineage>
</organism>
<keyword evidence="11" id="KW-1185">Reference proteome</keyword>
<dbReference type="PANTHER" id="PTHR43649">
    <property type="entry name" value="ARABINOSE-BINDING PROTEIN-RELATED"/>
    <property type="match status" value="1"/>
</dbReference>
<dbReference type="Pfam" id="PF13416">
    <property type="entry name" value="SBP_bac_8"/>
    <property type="match status" value="1"/>
</dbReference>
<dbReference type="PANTHER" id="PTHR43649:SF33">
    <property type="entry name" value="POLYGALACTURONAN_RHAMNOGALACTURONAN-BINDING PROTEIN YTCQ"/>
    <property type="match status" value="1"/>
</dbReference>
<keyword evidence="7" id="KW-0564">Palmitate</keyword>
<feature type="chain" id="PRO_5001653385" evidence="9">
    <location>
        <begin position="25"/>
        <end position="423"/>
    </location>
</feature>
<evidence type="ECO:0000256" key="8">
    <source>
        <dbReference type="ARBA" id="ARBA00023288"/>
    </source>
</evidence>
<evidence type="ECO:0000256" key="5">
    <source>
        <dbReference type="ARBA" id="ARBA00022764"/>
    </source>
</evidence>
<dbReference type="GO" id="GO:0042597">
    <property type="term" value="C:periplasmic space"/>
    <property type="evidence" value="ECO:0007669"/>
    <property type="project" value="UniProtKB-SubCell"/>
</dbReference>
<evidence type="ECO:0000256" key="4">
    <source>
        <dbReference type="ARBA" id="ARBA00022729"/>
    </source>
</evidence>
<dbReference type="HOGENOM" id="CLU_031285_10_1_5"/>
<dbReference type="PATRIC" id="fig|1028800.3.peg.2381"/>
<name>A0A068STX5_NEOGA</name>
<gene>
    <name evidence="10" type="ORF">RG540_CH23520</name>
</gene>
<keyword evidence="3" id="KW-1003">Cell membrane</keyword>
<feature type="signal peptide" evidence="9">
    <location>
        <begin position="1"/>
        <end position="24"/>
    </location>
</feature>
<dbReference type="EMBL" id="HG938353">
    <property type="protein sequence ID" value="CDN48520.1"/>
    <property type="molecule type" value="Genomic_DNA"/>
</dbReference>
<protein>
    <submittedName>
        <fullName evidence="10">Extracellular solute-binding protein family 1</fullName>
    </submittedName>
</protein>
<dbReference type="KEGG" id="ngg:RG540_CH23520"/>
<dbReference type="InterPro" id="IPR006059">
    <property type="entry name" value="SBP"/>
</dbReference>
<keyword evidence="5" id="KW-0574">Periplasm</keyword>
<dbReference type="OrthoDB" id="9795569at2"/>
<evidence type="ECO:0000256" key="9">
    <source>
        <dbReference type="SAM" id="SignalP"/>
    </source>
</evidence>
<dbReference type="InterPro" id="IPR050490">
    <property type="entry name" value="Bact_solute-bd_prot1"/>
</dbReference>
<sequence length="423" mass="45582">MNTFTRLIGTAAVALVLGSGAAKAADLSFMSFTYAEEANKAIVQGVLDNFQKAEKLTVEPLGFAWGDMQKNIFLRARSKTLPDIAQLSERWLPTFASLDNLVDLNTVYGKDKLEVAFAPDALAMGNINGKQLALPLLSGSIGMVANKEVLAKAGINDAPKTVDDFKKALVAVRDKVPNSVPYSMATKNNGSILIDFMVWNWVHGGRIIDDAGKVVVDSRQSRDALGFMVGLMKDRLAAPEIDRPDSRRLLAQGASAFYLDAPQTRTFLRDFSGKGQAFDANVLPMPTPVLKAGDKSVSVQWGHLLVQFAANGKAKADDPADKFLTYIISDKVQTDLPLKMSALPVTKSARAAVADDAYLKNWSAATGDARRNEVGIWSNAADLTNIIGEEVQGALLGQKSADDAIKSMQARLTTSMEKAKKSE</sequence>
<dbReference type="Proteomes" id="UP000028181">
    <property type="component" value="Chromosome I"/>
</dbReference>
<dbReference type="Gene3D" id="3.40.190.10">
    <property type="entry name" value="Periplasmic binding protein-like II"/>
    <property type="match status" value="1"/>
</dbReference>
<proteinExistence type="inferred from homology"/>
<keyword evidence="4 9" id="KW-0732">Signal</keyword>
<dbReference type="GeneID" id="24256705"/>
<evidence type="ECO:0000256" key="7">
    <source>
        <dbReference type="ARBA" id="ARBA00023139"/>
    </source>
</evidence>
<evidence type="ECO:0000256" key="1">
    <source>
        <dbReference type="ARBA" id="ARBA00004418"/>
    </source>
</evidence>
<comment type="subcellular location">
    <subcellularLocation>
        <location evidence="1">Periplasm</location>
    </subcellularLocation>
</comment>
<keyword evidence="8" id="KW-0449">Lipoprotein</keyword>
<accession>A0A068STX5</accession>
<dbReference type="SUPFAM" id="SSF53850">
    <property type="entry name" value="Periplasmic binding protein-like II"/>
    <property type="match status" value="1"/>
</dbReference>
<reference evidence="11" key="1">
    <citation type="journal article" date="2014" name="BMC Genomics">
        <title>Genome sequencing of two Neorhizobium galegae strains reveals a noeT gene responsible for the unusual acetylation of the nodulation factors.</title>
        <authorList>
            <person name="Osterman J."/>
            <person name="Marsh J."/>
            <person name="Laine P.K."/>
            <person name="Zeng Z."/>
            <person name="Alatalo E."/>
            <person name="Sullivan J.T."/>
            <person name="Young J.P."/>
            <person name="Thomas-Oates J."/>
            <person name="Paulin L."/>
            <person name="Lindstrom K."/>
        </authorList>
    </citation>
    <scope>NUCLEOTIDE SEQUENCE [LARGE SCALE GENOMIC DNA]</scope>
    <source>
        <strain evidence="11">HAMBI 540</strain>
    </source>
</reference>
<dbReference type="AlphaFoldDB" id="A0A068STX5"/>
<evidence type="ECO:0000256" key="2">
    <source>
        <dbReference type="ARBA" id="ARBA00008520"/>
    </source>
</evidence>
<evidence type="ECO:0000313" key="11">
    <source>
        <dbReference type="Proteomes" id="UP000028181"/>
    </source>
</evidence>
<dbReference type="eggNOG" id="COG1653">
    <property type="taxonomic scope" value="Bacteria"/>
</dbReference>
<comment type="similarity">
    <text evidence="2">Belongs to the bacterial solute-binding protein 1 family.</text>
</comment>
<evidence type="ECO:0000313" key="10">
    <source>
        <dbReference type="EMBL" id="CDN48520.1"/>
    </source>
</evidence>
<dbReference type="RefSeq" id="WP_038587990.1">
    <property type="nucleotide sequence ID" value="NZ_HG938353.1"/>
</dbReference>